<keyword evidence="2" id="KW-0238">DNA-binding</keyword>
<dbReference type="PANTHER" id="PTHR46797:SF23">
    <property type="entry name" value="HTH-TYPE TRANSCRIPTIONAL REGULATOR SUTR"/>
    <property type="match status" value="1"/>
</dbReference>
<keyword evidence="3" id="KW-0804">Transcription</keyword>
<evidence type="ECO:0000256" key="2">
    <source>
        <dbReference type="ARBA" id="ARBA00023125"/>
    </source>
</evidence>
<sequence>MRDNGFLKRFGENLRRLRELKGLSQEELYFRANLSKNQVGNIERGEVNTTISTAYALSQALGVELPELFKFE</sequence>
<keyword evidence="1" id="KW-0805">Transcription regulation</keyword>
<evidence type="ECO:0000256" key="1">
    <source>
        <dbReference type="ARBA" id="ARBA00023015"/>
    </source>
</evidence>
<dbReference type="SUPFAM" id="SSF47413">
    <property type="entry name" value="lambda repressor-like DNA-binding domains"/>
    <property type="match status" value="1"/>
</dbReference>
<gene>
    <name evidence="5" type="ORF">DVG78_06400</name>
</gene>
<reference evidence="5 6" key="1">
    <citation type="submission" date="2018-07" db="EMBL/GenBank/DDBJ databases">
        <title>Genome analysis of Runella aurantiaca.</title>
        <authorList>
            <person name="Yang X."/>
        </authorList>
    </citation>
    <scope>NUCLEOTIDE SEQUENCE [LARGE SCALE GENOMIC DNA]</scope>
    <source>
        <strain evidence="5 6">YX9</strain>
    </source>
</reference>
<dbReference type="GO" id="GO:0005829">
    <property type="term" value="C:cytosol"/>
    <property type="evidence" value="ECO:0007669"/>
    <property type="project" value="TreeGrafter"/>
</dbReference>
<dbReference type="Pfam" id="PF01381">
    <property type="entry name" value="HTH_3"/>
    <property type="match status" value="1"/>
</dbReference>
<dbReference type="EMBL" id="QPIW01000003">
    <property type="protein sequence ID" value="RDB07026.1"/>
    <property type="molecule type" value="Genomic_DNA"/>
</dbReference>
<keyword evidence="6" id="KW-1185">Reference proteome</keyword>
<evidence type="ECO:0000259" key="4">
    <source>
        <dbReference type="PROSITE" id="PS50943"/>
    </source>
</evidence>
<dbReference type="GO" id="GO:0003677">
    <property type="term" value="F:DNA binding"/>
    <property type="evidence" value="ECO:0007669"/>
    <property type="project" value="UniProtKB-KW"/>
</dbReference>
<dbReference type="Gene3D" id="1.10.260.40">
    <property type="entry name" value="lambda repressor-like DNA-binding domains"/>
    <property type="match status" value="1"/>
</dbReference>
<dbReference type="PANTHER" id="PTHR46797">
    <property type="entry name" value="HTH-TYPE TRANSCRIPTIONAL REGULATOR"/>
    <property type="match status" value="1"/>
</dbReference>
<dbReference type="PROSITE" id="PS50943">
    <property type="entry name" value="HTH_CROC1"/>
    <property type="match status" value="1"/>
</dbReference>
<proteinExistence type="predicted"/>
<dbReference type="InterPro" id="IPR050807">
    <property type="entry name" value="TransReg_Diox_bact_type"/>
</dbReference>
<dbReference type="GO" id="GO:0003700">
    <property type="term" value="F:DNA-binding transcription factor activity"/>
    <property type="evidence" value="ECO:0007669"/>
    <property type="project" value="TreeGrafter"/>
</dbReference>
<evidence type="ECO:0000256" key="3">
    <source>
        <dbReference type="ARBA" id="ARBA00023163"/>
    </source>
</evidence>
<protein>
    <submittedName>
        <fullName evidence="5">XRE family transcriptional regulator</fullName>
    </submittedName>
</protein>
<dbReference type="CDD" id="cd00093">
    <property type="entry name" value="HTH_XRE"/>
    <property type="match status" value="1"/>
</dbReference>
<organism evidence="5 6">
    <name type="scientific">Runella aurantiaca</name>
    <dbReference type="NCBI Taxonomy" id="2282308"/>
    <lineage>
        <taxon>Bacteria</taxon>
        <taxon>Pseudomonadati</taxon>
        <taxon>Bacteroidota</taxon>
        <taxon>Cytophagia</taxon>
        <taxon>Cytophagales</taxon>
        <taxon>Spirosomataceae</taxon>
        <taxon>Runella</taxon>
    </lineage>
</organism>
<dbReference type="SMART" id="SM00530">
    <property type="entry name" value="HTH_XRE"/>
    <property type="match status" value="1"/>
</dbReference>
<evidence type="ECO:0000313" key="6">
    <source>
        <dbReference type="Proteomes" id="UP000253141"/>
    </source>
</evidence>
<dbReference type="InterPro" id="IPR001387">
    <property type="entry name" value="Cro/C1-type_HTH"/>
</dbReference>
<accession>A0A369IK74</accession>
<feature type="domain" description="HTH cro/C1-type" evidence="4">
    <location>
        <begin position="14"/>
        <end position="68"/>
    </location>
</feature>
<dbReference type="AlphaFoldDB" id="A0A369IK74"/>
<dbReference type="Proteomes" id="UP000253141">
    <property type="component" value="Unassembled WGS sequence"/>
</dbReference>
<dbReference type="InterPro" id="IPR010982">
    <property type="entry name" value="Lambda_DNA-bd_dom_sf"/>
</dbReference>
<evidence type="ECO:0000313" key="5">
    <source>
        <dbReference type="EMBL" id="RDB07026.1"/>
    </source>
</evidence>
<comment type="caution">
    <text evidence="5">The sequence shown here is derived from an EMBL/GenBank/DDBJ whole genome shotgun (WGS) entry which is preliminary data.</text>
</comment>
<dbReference type="OrthoDB" id="680346at2"/>
<name>A0A369IK74_9BACT</name>